<evidence type="ECO:0000313" key="4">
    <source>
        <dbReference type="Proteomes" id="UP001589755"/>
    </source>
</evidence>
<evidence type="ECO:0000313" key="3">
    <source>
        <dbReference type="EMBL" id="MFC0209744.1"/>
    </source>
</evidence>
<feature type="domain" description="Phytase-like" evidence="2">
    <location>
        <begin position="66"/>
        <end position="318"/>
    </location>
</feature>
<feature type="chain" id="PRO_5046437343" evidence="1">
    <location>
        <begin position="21"/>
        <end position="356"/>
    </location>
</feature>
<dbReference type="RefSeq" id="WP_261519628.1">
    <property type="nucleotide sequence ID" value="NZ_JAODNW010000005.1"/>
</dbReference>
<dbReference type="InterPro" id="IPR027372">
    <property type="entry name" value="Phytase-like_dom"/>
</dbReference>
<proteinExistence type="predicted"/>
<reference evidence="3 4" key="1">
    <citation type="submission" date="2024-09" db="EMBL/GenBank/DDBJ databases">
        <authorList>
            <person name="Sun Q."/>
            <person name="Mori K."/>
        </authorList>
    </citation>
    <scope>NUCLEOTIDE SEQUENCE [LARGE SCALE GENOMIC DNA]</scope>
    <source>
        <strain evidence="3 4">CCM 8543</strain>
    </source>
</reference>
<evidence type="ECO:0000259" key="2">
    <source>
        <dbReference type="Pfam" id="PF13449"/>
    </source>
</evidence>
<keyword evidence="1" id="KW-0732">Signal</keyword>
<dbReference type="EMBL" id="JBHLXD010000028">
    <property type="protein sequence ID" value="MFC0209744.1"/>
    <property type="molecule type" value="Genomic_DNA"/>
</dbReference>
<keyword evidence="4" id="KW-1185">Reference proteome</keyword>
<comment type="caution">
    <text evidence="3">The sequence shown here is derived from an EMBL/GenBank/DDBJ whole genome shotgun (WGS) entry which is preliminary data.</text>
</comment>
<organism evidence="3 4">
    <name type="scientific">Chelativorans intermedius</name>
    <dbReference type="NCBI Taxonomy" id="515947"/>
    <lineage>
        <taxon>Bacteria</taxon>
        <taxon>Pseudomonadati</taxon>
        <taxon>Pseudomonadota</taxon>
        <taxon>Alphaproteobacteria</taxon>
        <taxon>Hyphomicrobiales</taxon>
        <taxon>Phyllobacteriaceae</taxon>
        <taxon>Chelativorans</taxon>
    </lineage>
</organism>
<accession>A0ABV6DAR5</accession>
<sequence>MRRAALVPLCALLALLAAGARTDETTPETFEVAARPISHFRIGSAENHFGPLEFVGGLELSARAAHFGGFSSFRFLDGGHRFIGVTDTGYWFSGSLLRDGKGRPEGLSRFSMAPIRDAEGNAAGEKWFGDAEALALRHDRATVGFERAHRLVEFRLTPEGVGERLGTVDFLVPPHELRVNRGFETIAHAPKEGALAGARVAITERSIDRRGNVFAAILEGPHGGVFTVARRDGYDITDGVFLPDGDLLLLERRFSVLSGVAMRLRRIAGRTIRPGGVADGPVLLEADMGHQIDNMEGLEVWRRADGALMVSLISDDNHSILQRNLYLEFRLAGHQAGGPLPYRAASAGLSTPRSAP</sequence>
<gene>
    <name evidence="3" type="ORF">ACFFJ2_15165</name>
</gene>
<dbReference type="Pfam" id="PF13449">
    <property type="entry name" value="Phytase-like"/>
    <property type="match status" value="1"/>
</dbReference>
<evidence type="ECO:0000256" key="1">
    <source>
        <dbReference type="SAM" id="SignalP"/>
    </source>
</evidence>
<protein>
    <submittedName>
        <fullName evidence="3">Esterase-like activity of phytase family protein</fullName>
    </submittedName>
</protein>
<feature type="signal peptide" evidence="1">
    <location>
        <begin position="1"/>
        <end position="20"/>
    </location>
</feature>
<dbReference type="Proteomes" id="UP001589755">
    <property type="component" value="Unassembled WGS sequence"/>
</dbReference>
<dbReference type="PIRSF" id="PIRSF031900">
    <property type="entry name" value="UCP031900"/>
    <property type="match status" value="1"/>
</dbReference>
<name>A0ABV6DAR5_9HYPH</name>
<dbReference type="InterPro" id="IPR014567">
    <property type="entry name" value="UCP031900"/>
</dbReference>